<feature type="non-terminal residue" evidence="1">
    <location>
        <position position="63"/>
    </location>
</feature>
<proteinExistence type="predicted"/>
<evidence type="ECO:0000313" key="1">
    <source>
        <dbReference type="EMBL" id="CDW21154.1"/>
    </source>
</evidence>
<protein>
    <submittedName>
        <fullName evidence="1">Uncharacterized protein</fullName>
    </submittedName>
</protein>
<dbReference type="EMBL" id="HACA01003793">
    <property type="protein sequence ID" value="CDW21154.1"/>
    <property type="molecule type" value="Transcribed_RNA"/>
</dbReference>
<organism evidence="1">
    <name type="scientific">Lepeophtheirus salmonis</name>
    <name type="common">Salmon louse</name>
    <name type="synonym">Caligus salmonis</name>
    <dbReference type="NCBI Taxonomy" id="72036"/>
    <lineage>
        <taxon>Eukaryota</taxon>
        <taxon>Metazoa</taxon>
        <taxon>Ecdysozoa</taxon>
        <taxon>Arthropoda</taxon>
        <taxon>Crustacea</taxon>
        <taxon>Multicrustacea</taxon>
        <taxon>Hexanauplia</taxon>
        <taxon>Copepoda</taxon>
        <taxon>Siphonostomatoida</taxon>
        <taxon>Caligidae</taxon>
        <taxon>Lepeophtheirus</taxon>
    </lineage>
</organism>
<sequence length="63" mass="7146">MGGVKKMTFCGLSCSFRYCLGYTASDGSPIRNFYNTTRQLSMTFLGSTFHYHNVNIYICIISK</sequence>
<reference evidence="1" key="1">
    <citation type="submission" date="2014-05" db="EMBL/GenBank/DDBJ databases">
        <authorList>
            <person name="Chronopoulou M."/>
        </authorList>
    </citation>
    <scope>NUCLEOTIDE SEQUENCE</scope>
    <source>
        <tissue evidence="1">Whole organism</tissue>
    </source>
</reference>
<dbReference type="AlphaFoldDB" id="A0A0K2T4Z6"/>
<name>A0A0K2T4Z6_LEPSM</name>
<accession>A0A0K2T4Z6</accession>